<organism evidence="1 2">
    <name type="scientific">Listeria booriae</name>
    <dbReference type="NCBI Taxonomy" id="1552123"/>
    <lineage>
        <taxon>Bacteria</taxon>
        <taxon>Bacillati</taxon>
        <taxon>Bacillota</taxon>
        <taxon>Bacilli</taxon>
        <taxon>Bacillales</taxon>
        <taxon>Listeriaceae</taxon>
        <taxon>Listeria</taxon>
    </lineage>
</organism>
<dbReference type="EMBL" id="JAARZT010000020">
    <property type="protein sequence ID" value="MBC2293748.1"/>
    <property type="molecule type" value="Genomic_DNA"/>
</dbReference>
<gene>
    <name evidence="1" type="ORF">HCC36_10960</name>
</gene>
<proteinExistence type="predicted"/>
<name>A0A842FT51_9LIST</name>
<accession>A0A842FT51</accession>
<evidence type="ECO:0000313" key="2">
    <source>
        <dbReference type="Proteomes" id="UP000543005"/>
    </source>
</evidence>
<comment type="caution">
    <text evidence="1">The sequence shown here is derived from an EMBL/GenBank/DDBJ whole genome shotgun (WGS) entry which is preliminary data.</text>
</comment>
<sequence>MELTEAIERIMSKVDGVGPDKIKELYLNDCEFKDDMDFVEKRIREIFEPVAKAAIDAIASIIASVRADLLKLSDEQRALLASKDMLAKLDIPQVAPNISFYGGRGSMKGATMKDATN</sequence>
<dbReference type="AlphaFoldDB" id="A0A842FT51"/>
<protein>
    <submittedName>
        <fullName evidence="1">Uncharacterized protein</fullName>
    </submittedName>
</protein>
<reference evidence="1 2" key="1">
    <citation type="submission" date="2020-03" db="EMBL/GenBank/DDBJ databases">
        <title>Soil Listeria distribution.</title>
        <authorList>
            <person name="Liao J."/>
            <person name="Wiedmann M."/>
        </authorList>
    </citation>
    <scope>NUCLEOTIDE SEQUENCE [LARGE SCALE GENOMIC DNA]</scope>
    <source>
        <strain evidence="1 2">FSL L7-0051</strain>
    </source>
</reference>
<dbReference type="RefSeq" id="WP_185629517.1">
    <property type="nucleotide sequence ID" value="NZ_JAARZT010000020.1"/>
</dbReference>
<dbReference type="Proteomes" id="UP000543005">
    <property type="component" value="Unassembled WGS sequence"/>
</dbReference>
<evidence type="ECO:0000313" key="1">
    <source>
        <dbReference type="EMBL" id="MBC2293748.1"/>
    </source>
</evidence>